<accession>A0A8F5ZF83</accession>
<protein>
    <submittedName>
        <fullName evidence="1">Uncharacterized protein</fullName>
    </submittedName>
</protein>
<sequence>MSEAIEIPSPLMEKIINLKIRPEETPIDVISRALEVLEDDDYIDEETAAEIEKGIEEFNRGVFTTEEQMAKKIGL</sequence>
<gene>
    <name evidence="1" type="ORF">KSK55_13005</name>
</gene>
<name>A0A8F5ZF83_METHU</name>
<evidence type="ECO:0000313" key="2">
    <source>
        <dbReference type="Proteomes" id="UP000694228"/>
    </source>
</evidence>
<evidence type="ECO:0000313" key="1">
    <source>
        <dbReference type="EMBL" id="QXO94239.1"/>
    </source>
</evidence>
<organism evidence="1 2">
    <name type="scientific">Methanospirillum hungatei</name>
    <dbReference type="NCBI Taxonomy" id="2203"/>
    <lineage>
        <taxon>Archaea</taxon>
        <taxon>Methanobacteriati</taxon>
        <taxon>Methanobacteriota</taxon>
        <taxon>Stenosarchaea group</taxon>
        <taxon>Methanomicrobia</taxon>
        <taxon>Methanomicrobiales</taxon>
        <taxon>Methanospirillaceae</taxon>
        <taxon>Methanospirillum</taxon>
    </lineage>
</organism>
<dbReference type="OrthoDB" id="115250at2157"/>
<dbReference type="AlphaFoldDB" id="A0A8F5ZF83"/>
<dbReference type="EMBL" id="CP077107">
    <property type="protein sequence ID" value="QXO94239.1"/>
    <property type="molecule type" value="Genomic_DNA"/>
</dbReference>
<proteinExistence type="predicted"/>
<dbReference type="Proteomes" id="UP000694228">
    <property type="component" value="Chromosome"/>
</dbReference>
<reference evidence="1 2" key="1">
    <citation type="submission" date="2021-06" db="EMBL/GenBank/DDBJ databases">
        <title>Complete genome sequence of the secondary alcohol utilizing methanogen Methanospirillum hungatei strain GP1.</title>
        <authorList>
            <person name="Day L.A."/>
            <person name="Costa K.C."/>
        </authorList>
    </citation>
    <scope>NUCLEOTIDE SEQUENCE [LARGE SCALE GENOMIC DNA]</scope>
    <source>
        <strain evidence="1 2">GP1</strain>
    </source>
</reference>